<feature type="compositionally biased region" description="Basic and acidic residues" evidence="2">
    <location>
        <begin position="329"/>
        <end position="345"/>
    </location>
</feature>
<dbReference type="GO" id="GO:0016592">
    <property type="term" value="C:mediator complex"/>
    <property type="evidence" value="ECO:0007669"/>
    <property type="project" value="TreeGrafter"/>
</dbReference>
<name>A0A5A9N0E9_9TELE</name>
<evidence type="ECO:0000313" key="4">
    <source>
        <dbReference type="Proteomes" id="UP000324632"/>
    </source>
</evidence>
<keyword evidence="3" id="KW-0675">Receptor</keyword>
<feature type="compositionally biased region" description="Basic and acidic residues" evidence="2">
    <location>
        <begin position="654"/>
        <end position="677"/>
    </location>
</feature>
<feature type="region of interest" description="Disordered" evidence="2">
    <location>
        <begin position="828"/>
        <end position="865"/>
    </location>
</feature>
<feature type="compositionally biased region" description="Low complexity" evidence="2">
    <location>
        <begin position="118"/>
        <end position="130"/>
    </location>
</feature>
<dbReference type="GO" id="GO:0003712">
    <property type="term" value="F:transcription coregulator activity"/>
    <property type="evidence" value="ECO:0007669"/>
    <property type="project" value="TreeGrafter"/>
</dbReference>
<accession>A0A5A9N0E9</accession>
<feature type="compositionally biased region" description="Polar residues" evidence="2">
    <location>
        <begin position="213"/>
        <end position="230"/>
    </location>
</feature>
<comment type="caution">
    <text evidence="3">The sequence shown here is derived from an EMBL/GenBank/DDBJ whole genome shotgun (WGS) entry which is preliminary data.</text>
</comment>
<keyword evidence="4" id="KW-1185">Reference proteome</keyword>
<feature type="compositionally biased region" description="Basic residues" evidence="2">
    <location>
        <begin position="131"/>
        <end position="141"/>
    </location>
</feature>
<feature type="compositionally biased region" description="Basic residues" evidence="2">
    <location>
        <begin position="689"/>
        <end position="699"/>
    </location>
</feature>
<sequence>MSKKTDSRSRSRSASRSHSDSRSRSRSQSTSRSRSRKRRYGSRSRSRSHSPPHNRERNHTREYQNQREFRGNYRGFRRPYYFRGRGQGYFRGRFQRGGWGGYNNYRPKNWQNFRQNYPQHQQQQQYPNSPKRGRSRSRSPKKQLSSPQSRSHSRRSDRSSSGRSPQSHASSCSNSGSAKRSKDVPASKKTPNRGEGDGALAEVGKSDGDRSLENGQDMTNNDTSPKRTQVCSSVTLCHGESVAKESSPAHKSSNASTNGAAAWQNVVTATPTKSPKKKSPTLGFNGFGLLANVDQDDTIAISAAFLKFLEEQKLKKQTPAWENNTNNDKNPDNAGEKEKYKKSCEGDMPSISGTQRPFLCEEDDEEMENSNKMRHMETNPSKSTKVTLSAREMFEERIRRLQDMALDDELEALLVSHKQERAANILAALSKREQLGGMFKDPSPERLSKVKRKEKNTMETSKSSQLSRRSSENHEQEMFVVMSEESPPRASAKKGTEFSVRMDDLARSSVLINERRNILDFLHLDKKDWDLHSVLQHLQAQQSLRSPSELFAQHIVSIIHHIKAHYFPSSEMTLNDRFAMYQRRAAEKELTKQRKSPEIHRRIDVSPSAFKKHAHLFDEMKSSMENSFKVDGKQYKGDSVDLRLDIERRKKYVAKERGHREDEDGGRVLRESPDTSKETSTQKASKNNKSLKRKKKKRERSQSSSSSSSSSSIDREEEAEMKAESFVKARLGFREPFERGRLRGGFLRIRGRSWNRGNFHGNSNGKDAQMHMSMKNEGWDPEYTAKSKKYFVHSERDGEGERKLMQMQGRGRGNIIRGRGRFILRRATNTNATNNSSPKWAHDKFQPTDDEGEQHGEDVKQDHKK</sequence>
<feature type="compositionally biased region" description="Basic and acidic residues" evidence="2">
    <location>
        <begin position="53"/>
        <end position="71"/>
    </location>
</feature>
<dbReference type="Proteomes" id="UP000324632">
    <property type="component" value="Chromosome 24"/>
</dbReference>
<dbReference type="InterPro" id="IPR029199">
    <property type="entry name" value="THRAP3_BCLAF1"/>
</dbReference>
<feature type="compositionally biased region" description="Basic residues" evidence="2">
    <location>
        <begin position="33"/>
        <end position="52"/>
    </location>
</feature>
<dbReference type="EMBL" id="SOYY01000024">
    <property type="protein sequence ID" value="KAA0703504.1"/>
    <property type="molecule type" value="Genomic_DNA"/>
</dbReference>
<evidence type="ECO:0000313" key="3">
    <source>
        <dbReference type="EMBL" id="KAA0703504.1"/>
    </source>
</evidence>
<reference evidence="3 4" key="1">
    <citation type="journal article" date="2019" name="Mol. Ecol. Resour.">
        <title>Chromosome-level genome assembly of Triplophysa tibetana, a fish adapted to the harsh high-altitude environment of the Tibetan Plateau.</title>
        <authorList>
            <person name="Yang X."/>
            <person name="Liu H."/>
            <person name="Ma Z."/>
            <person name="Zou Y."/>
            <person name="Zou M."/>
            <person name="Mao Y."/>
            <person name="Li X."/>
            <person name="Wang H."/>
            <person name="Chen T."/>
            <person name="Wang W."/>
            <person name="Yang R."/>
        </authorList>
    </citation>
    <scope>NUCLEOTIDE SEQUENCE [LARGE SCALE GENOMIC DNA]</scope>
    <source>
        <strain evidence="3">TTIB1903HZAU</strain>
        <tissue evidence="3">Muscle</tissue>
    </source>
</reference>
<feature type="compositionally biased region" description="Low complexity" evidence="2">
    <location>
        <begin position="161"/>
        <end position="178"/>
    </location>
</feature>
<dbReference type="PANTHER" id="PTHR15268:SF16">
    <property type="entry name" value="THYROID HORMONE RECEPTOR-ASSOCIATED PROTEIN 3"/>
    <property type="match status" value="1"/>
</dbReference>
<feature type="region of interest" description="Disordered" evidence="2">
    <location>
        <begin position="318"/>
        <end position="355"/>
    </location>
</feature>
<feature type="region of interest" description="Disordered" evidence="2">
    <location>
        <begin position="118"/>
        <end position="230"/>
    </location>
</feature>
<gene>
    <name evidence="3" type="ORF">E1301_Tti014173</name>
</gene>
<feature type="region of interest" description="Disordered" evidence="2">
    <location>
        <begin position="437"/>
        <end position="475"/>
    </location>
</feature>
<protein>
    <submittedName>
        <fullName evidence="3">Thyroid hormone receptor-associated protein 3</fullName>
    </submittedName>
</protein>
<proteinExistence type="inferred from homology"/>
<feature type="compositionally biased region" description="Basic and acidic residues" evidence="2">
    <location>
        <begin position="180"/>
        <end position="196"/>
    </location>
</feature>
<dbReference type="AlphaFoldDB" id="A0A5A9N0E9"/>
<dbReference type="PANTHER" id="PTHR15268">
    <property type="entry name" value="THRAP3/BCLAF1"/>
    <property type="match status" value="1"/>
</dbReference>
<evidence type="ECO:0000256" key="2">
    <source>
        <dbReference type="SAM" id="MobiDB-lite"/>
    </source>
</evidence>
<comment type="similarity">
    <text evidence="1">Belongs to the BCLAF1/THRAP3 family.</text>
</comment>
<feature type="compositionally biased region" description="Low complexity" evidence="2">
    <location>
        <begin position="702"/>
        <end position="712"/>
    </location>
</feature>
<evidence type="ECO:0000256" key="1">
    <source>
        <dbReference type="ARBA" id="ARBA00006481"/>
    </source>
</evidence>
<dbReference type="GO" id="GO:0045944">
    <property type="term" value="P:positive regulation of transcription by RNA polymerase II"/>
    <property type="evidence" value="ECO:0007669"/>
    <property type="project" value="TreeGrafter"/>
</dbReference>
<feature type="region of interest" description="Disordered" evidence="2">
    <location>
        <begin position="654"/>
        <end position="718"/>
    </location>
</feature>
<dbReference type="GO" id="GO:0003677">
    <property type="term" value="F:DNA binding"/>
    <property type="evidence" value="ECO:0007669"/>
    <property type="project" value="TreeGrafter"/>
</dbReference>
<feature type="compositionally biased region" description="Basic and acidic residues" evidence="2">
    <location>
        <begin position="840"/>
        <end position="865"/>
    </location>
</feature>
<dbReference type="Pfam" id="PF15440">
    <property type="entry name" value="THRAP3_BCLAF1"/>
    <property type="match status" value="1"/>
</dbReference>
<organism evidence="3 4">
    <name type="scientific">Triplophysa tibetana</name>
    <dbReference type="NCBI Taxonomy" id="1572043"/>
    <lineage>
        <taxon>Eukaryota</taxon>
        <taxon>Metazoa</taxon>
        <taxon>Chordata</taxon>
        <taxon>Craniata</taxon>
        <taxon>Vertebrata</taxon>
        <taxon>Euteleostomi</taxon>
        <taxon>Actinopterygii</taxon>
        <taxon>Neopterygii</taxon>
        <taxon>Teleostei</taxon>
        <taxon>Ostariophysi</taxon>
        <taxon>Cypriniformes</taxon>
        <taxon>Nemacheilidae</taxon>
        <taxon>Triplophysa</taxon>
    </lineage>
</organism>
<feature type="region of interest" description="Disordered" evidence="2">
    <location>
        <begin position="1"/>
        <end position="71"/>
    </location>
</feature>